<dbReference type="Gene3D" id="2.60.40.1240">
    <property type="match status" value="1"/>
</dbReference>
<feature type="compositionally biased region" description="Basic and acidic residues" evidence="2">
    <location>
        <begin position="24"/>
        <end position="53"/>
    </location>
</feature>
<name>A0A917LW93_9BACI</name>
<evidence type="ECO:0000256" key="1">
    <source>
        <dbReference type="ARBA" id="ARBA00022729"/>
    </source>
</evidence>
<dbReference type="Pfam" id="PF11611">
    <property type="entry name" value="DUF4352"/>
    <property type="match status" value="1"/>
</dbReference>
<protein>
    <recommendedName>
        <fullName evidence="3">DUF4352 domain-containing protein</fullName>
    </recommendedName>
</protein>
<keyword evidence="1" id="KW-0732">Signal</keyword>
<evidence type="ECO:0000256" key="2">
    <source>
        <dbReference type="SAM" id="MobiDB-lite"/>
    </source>
</evidence>
<keyword evidence="5" id="KW-1185">Reference proteome</keyword>
<dbReference type="EMBL" id="BMFR01000001">
    <property type="protein sequence ID" value="GGG63001.1"/>
    <property type="molecule type" value="Genomic_DNA"/>
</dbReference>
<gene>
    <name evidence="4" type="ORF">GCM10011398_02980</name>
</gene>
<evidence type="ECO:0000259" key="3">
    <source>
        <dbReference type="Pfam" id="PF11611"/>
    </source>
</evidence>
<dbReference type="PROSITE" id="PS51257">
    <property type="entry name" value="PROKAR_LIPOPROTEIN"/>
    <property type="match status" value="1"/>
</dbReference>
<sequence>MNKLFILFLTVALIFVITGCGDDSSEKEKSNGTNEQKTELNDDNSKTQEREGKNVYQIGETAQIISDLYDFPYEVTVNSFELTTEPVDGVKLEEKVLEVGENDRFAVVNVTIKNVSDEAFVPNEMISAQLIGETVGENSYDEEFFTDRNKELNPGEEITGNLVYLSNNFVKEDTLYLAYEYMATDEETRFKLPVSK</sequence>
<comment type="caution">
    <text evidence="4">The sequence shown here is derived from an EMBL/GenBank/DDBJ whole genome shotgun (WGS) entry which is preliminary data.</text>
</comment>
<dbReference type="AlphaFoldDB" id="A0A917LW93"/>
<organism evidence="4 5">
    <name type="scientific">Virgibacillus oceani</name>
    <dbReference type="NCBI Taxonomy" id="1479511"/>
    <lineage>
        <taxon>Bacteria</taxon>
        <taxon>Bacillati</taxon>
        <taxon>Bacillota</taxon>
        <taxon>Bacilli</taxon>
        <taxon>Bacillales</taxon>
        <taxon>Bacillaceae</taxon>
        <taxon>Virgibacillus</taxon>
    </lineage>
</organism>
<accession>A0A917LW93</accession>
<evidence type="ECO:0000313" key="4">
    <source>
        <dbReference type="EMBL" id="GGG63001.1"/>
    </source>
</evidence>
<evidence type="ECO:0000313" key="5">
    <source>
        <dbReference type="Proteomes" id="UP000622860"/>
    </source>
</evidence>
<reference evidence="4" key="1">
    <citation type="journal article" date="2014" name="Int. J. Syst. Evol. Microbiol.">
        <title>Complete genome sequence of Corynebacterium casei LMG S-19264T (=DSM 44701T), isolated from a smear-ripened cheese.</title>
        <authorList>
            <consortium name="US DOE Joint Genome Institute (JGI-PGF)"/>
            <person name="Walter F."/>
            <person name="Albersmeier A."/>
            <person name="Kalinowski J."/>
            <person name="Ruckert C."/>
        </authorList>
    </citation>
    <scope>NUCLEOTIDE SEQUENCE</scope>
    <source>
        <strain evidence="4">CGMCC 1.12754</strain>
    </source>
</reference>
<reference evidence="4" key="2">
    <citation type="submission" date="2020-09" db="EMBL/GenBank/DDBJ databases">
        <authorList>
            <person name="Sun Q."/>
            <person name="Zhou Y."/>
        </authorList>
    </citation>
    <scope>NUCLEOTIDE SEQUENCE</scope>
    <source>
        <strain evidence="4">CGMCC 1.12754</strain>
    </source>
</reference>
<dbReference type="RefSeq" id="WP_188453575.1">
    <property type="nucleotide sequence ID" value="NZ_BMFR01000001.1"/>
</dbReference>
<proteinExistence type="predicted"/>
<dbReference type="InterPro" id="IPR029050">
    <property type="entry name" value="Immunoprotect_excell_Ig-like"/>
</dbReference>
<feature type="region of interest" description="Disordered" evidence="2">
    <location>
        <begin position="22"/>
        <end position="53"/>
    </location>
</feature>
<dbReference type="InterPro" id="IPR029051">
    <property type="entry name" value="DUF4352"/>
</dbReference>
<dbReference type="Proteomes" id="UP000622860">
    <property type="component" value="Unassembled WGS sequence"/>
</dbReference>
<feature type="domain" description="DUF4352" evidence="3">
    <location>
        <begin position="74"/>
        <end position="172"/>
    </location>
</feature>